<accession>A0ACC2AI09</accession>
<name>A0ACC2AI09_DIPCM</name>
<protein>
    <submittedName>
        <fullName evidence="1">Uncharacterized protein</fullName>
    </submittedName>
</protein>
<reference evidence="2" key="1">
    <citation type="journal article" date="2024" name="Proc. Natl. Acad. Sci. U.S.A.">
        <title>Extraordinary preservation of gene collinearity over three hundred million years revealed in homosporous lycophytes.</title>
        <authorList>
            <person name="Li C."/>
            <person name="Wickell D."/>
            <person name="Kuo L.Y."/>
            <person name="Chen X."/>
            <person name="Nie B."/>
            <person name="Liao X."/>
            <person name="Peng D."/>
            <person name="Ji J."/>
            <person name="Jenkins J."/>
            <person name="Williams M."/>
            <person name="Shu S."/>
            <person name="Plott C."/>
            <person name="Barry K."/>
            <person name="Rajasekar S."/>
            <person name="Grimwood J."/>
            <person name="Han X."/>
            <person name="Sun S."/>
            <person name="Hou Z."/>
            <person name="He W."/>
            <person name="Dai G."/>
            <person name="Sun C."/>
            <person name="Schmutz J."/>
            <person name="Leebens-Mack J.H."/>
            <person name="Li F.W."/>
            <person name="Wang L."/>
        </authorList>
    </citation>
    <scope>NUCLEOTIDE SEQUENCE [LARGE SCALE GENOMIC DNA]</scope>
    <source>
        <strain evidence="2">cv. PW_Plant_1</strain>
    </source>
</reference>
<dbReference type="Proteomes" id="UP001162992">
    <property type="component" value="Chromosome 21"/>
</dbReference>
<dbReference type="EMBL" id="CM055112">
    <property type="protein sequence ID" value="KAJ7517077.1"/>
    <property type="molecule type" value="Genomic_DNA"/>
</dbReference>
<evidence type="ECO:0000313" key="2">
    <source>
        <dbReference type="Proteomes" id="UP001162992"/>
    </source>
</evidence>
<gene>
    <name evidence="1" type="ORF">O6H91_21G010200</name>
</gene>
<comment type="caution">
    <text evidence="1">The sequence shown here is derived from an EMBL/GenBank/DDBJ whole genome shotgun (WGS) entry which is preliminary data.</text>
</comment>
<organism evidence="1 2">
    <name type="scientific">Diphasiastrum complanatum</name>
    <name type="common">Issler's clubmoss</name>
    <name type="synonym">Lycopodium complanatum</name>
    <dbReference type="NCBI Taxonomy" id="34168"/>
    <lineage>
        <taxon>Eukaryota</taxon>
        <taxon>Viridiplantae</taxon>
        <taxon>Streptophyta</taxon>
        <taxon>Embryophyta</taxon>
        <taxon>Tracheophyta</taxon>
        <taxon>Lycopodiopsida</taxon>
        <taxon>Lycopodiales</taxon>
        <taxon>Lycopodiaceae</taxon>
        <taxon>Lycopodioideae</taxon>
        <taxon>Diphasiastrum</taxon>
    </lineage>
</organism>
<keyword evidence="2" id="KW-1185">Reference proteome</keyword>
<sequence length="144" mass="16245">MGLIQKLTVNESRRLTNRILQQSPGCGPQGNSADSKVLSFSDSKDCRLDRRNRTSSKTIAQTFSETKKSAATATRTKFEKNSAPFPSRVIVRDLSTGEANSDESGVSCHRQEVLVMEKDDLNERIEDFFARFREQLRQESLNSQ</sequence>
<proteinExistence type="predicted"/>
<evidence type="ECO:0000313" key="1">
    <source>
        <dbReference type="EMBL" id="KAJ7517077.1"/>
    </source>
</evidence>